<accession>A0AAV5T6Z2</accession>
<keyword evidence="3 6" id="KW-0812">Transmembrane</keyword>
<evidence type="ECO:0000313" key="7">
    <source>
        <dbReference type="EMBL" id="GMS91310.1"/>
    </source>
</evidence>
<feature type="transmembrane region" description="Helical" evidence="6">
    <location>
        <begin position="62"/>
        <end position="85"/>
    </location>
</feature>
<protein>
    <recommendedName>
        <fullName evidence="9">G protein-coupled receptor</fullName>
    </recommendedName>
</protein>
<sequence>VCSILVHRSLAASLKMSVKSKKMHREVMKGLILQSLLPSLFVFAAVFHYARVFGLVPEWDQAGHLTLTVLSIQFAASPLITLFCIRPYR</sequence>
<evidence type="ECO:0000256" key="6">
    <source>
        <dbReference type="SAM" id="Phobius"/>
    </source>
</evidence>
<proteinExistence type="inferred from homology"/>
<dbReference type="EMBL" id="BTSX01000003">
    <property type="protein sequence ID" value="GMS91310.1"/>
    <property type="molecule type" value="Genomic_DNA"/>
</dbReference>
<evidence type="ECO:0000256" key="3">
    <source>
        <dbReference type="ARBA" id="ARBA00022692"/>
    </source>
</evidence>
<dbReference type="InterPro" id="IPR019421">
    <property type="entry name" value="7TM_GPCR_serpentine_rcpt_Srd"/>
</dbReference>
<reference evidence="7" key="1">
    <citation type="submission" date="2023-10" db="EMBL/GenBank/DDBJ databases">
        <title>Genome assembly of Pristionchus species.</title>
        <authorList>
            <person name="Yoshida K."/>
            <person name="Sommer R.J."/>
        </authorList>
    </citation>
    <scope>NUCLEOTIDE SEQUENCE</scope>
    <source>
        <strain evidence="7">RS0144</strain>
    </source>
</reference>
<evidence type="ECO:0000256" key="4">
    <source>
        <dbReference type="ARBA" id="ARBA00022989"/>
    </source>
</evidence>
<feature type="non-terminal residue" evidence="7">
    <location>
        <position position="1"/>
    </location>
</feature>
<evidence type="ECO:0000256" key="5">
    <source>
        <dbReference type="ARBA" id="ARBA00023136"/>
    </source>
</evidence>
<dbReference type="PANTHER" id="PTHR22945:SF40">
    <property type="entry name" value="SERPENTINE RECEPTOR, CLASS D (DELTA)-RELATED"/>
    <property type="match status" value="1"/>
</dbReference>
<keyword evidence="5 6" id="KW-0472">Membrane</keyword>
<feature type="transmembrane region" description="Helical" evidence="6">
    <location>
        <begin position="31"/>
        <end position="50"/>
    </location>
</feature>
<evidence type="ECO:0000256" key="2">
    <source>
        <dbReference type="ARBA" id="ARBA00009166"/>
    </source>
</evidence>
<evidence type="ECO:0008006" key="9">
    <source>
        <dbReference type="Google" id="ProtNLM"/>
    </source>
</evidence>
<comment type="caution">
    <text evidence="7">The sequence shown here is derived from an EMBL/GenBank/DDBJ whole genome shotgun (WGS) entry which is preliminary data.</text>
</comment>
<comment type="subcellular location">
    <subcellularLocation>
        <location evidence="1">Membrane</location>
        <topology evidence="1">Multi-pass membrane protein</topology>
    </subcellularLocation>
</comment>
<organism evidence="7 8">
    <name type="scientific">Pristionchus entomophagus</name>
    <dbReference type="NCBI Taxonomy" id="358040"/>
    <lineage>
        <taxon>Eukaryota</taxon>
        <taxon>Metazoa</taxon>
        <taxon>Ecdysozoa</taxon>
        <taxon>Nematoda</taxon>
        <taxon>Chromadorea</taxon>
        <taxon>Rhabditida</taxon>
        <taxon>Rhabditina</taxon>
        <taxon>Diplogasteromorpha</taxon>
        <taxon>Diplogasteroidea</taxon>
        <taxon>Neodiplogasteridae</taxon>
        <taxon>Pristionchus</taxon>
    </lineage>
</organism>
<keyword evidence="4 6" id="KW-1133">Transmembrane helix</keyword>
<dbReference type="PANTHER" id="PTHR22945">
    <property type="entry name" value="SERPENTINE RECEPTOR, CLASS D DELTA"/>
    <property type="match status" value="1"/>
</dbReference>
<evidence type="ECO:0000313" key="8">
    <source>
        <dbReference type="Proteomes" id="UP001432027"/>
    </source>
</evidence>
<name>A0AAV5T6Z2_9BILA</name>
<dbReference type="GO" id="GO:0016020">
    <property type="term" value="C:membrane"/>
    <property type="evidence" value="ECO:0007669"/>
    <property type="project" value="UniProtKB-SubCell"/>
</dbReference>
<evidence type="ECO:0000256" key="1">
    <source>
        <dbReference type="ARBA" id="ARBA00004141"/>
    </source>
</evidence>
<dbReference type="Proteomes" id="UP001432027">
    <property type="component" value="Unassembled WGS sequence"/>
</dbReference>
<dbReference type="Pfam" id="PF10317">
    <property type="entry name" value="7TM_GPCR_Srd"/>
    <property type="match status" value="1"/>
</dbReference>
<dbReference type="InterPro" id="IPR050920">
    <property type="entry name" value="Nematode_rcpt-like_delta"/>
</dbReference>
<dbReference type="AlphaFoldDB" id="A0AAV5T6Z2"/>
<comment type="similarity">
    <text evidence="2">Belongs to the nematode receptor-like protein srd family.</text>
</comment>
<feature type="non-terminal residue" evidence="7">
    <location>
        <position position="89"/>
    </location>
</feature>
<gene>
    <name evidence="7" type="ORF">PENTCL1PPCAC_13485</name>
</gene>
<keyword evidence="8" id="KW-1185">Reference proteome</keyword>